<gene>
    <name evidence="1" type="ORF">DID88_009259</name>
</gene>
<dbReference type="EMBL" id="QKRW01000063">
    <property type="protein sequence ID" value="RAL58968.1"/>
    <property type="molecule type" value="Genomic_DNA"/>
</dbReference>
<dbReference type="Proteomes" id="UP000249056">
    <property type="component" value="Unassembled WGS sequence"/>
</dbReference>
<dbReference type="AlphaFoldDB" id="A0A395IHR0"/>
<keyword evidence="2" id="KW-1185">Reference proteome</keyword>
<dbReference type="SUPFAM" id="SSF53448">
    <property type="entry name" value="Nucleotide-diphospho-sugar transferases"/>
    <property type="match status" value="1"/>
</dbReference>
<dbReference type="Gene3D" id="3.90.550.10">
    <property type="entry name" value="Spore Coat Polysaccharide Biosynthesis Protein SpsA, Chain A"/>
    <property type="match status" value="1"/>
</dbReference>
<name>A0A395IHR0_9HELO</name>
<evidence type="ECO:0000313" key="1">
    <source>
        <dbReference type="EMBL" id="RAL58968.1"/>
    </source>
</evidence>
<dbReference type="InterPro" id="IPR029044">
    <property type="entry name" value="Nucleotide-diphossugar_trans"/>
</dbReference>
<protein>
    <submittedName>
        <fullName evidence="1">Uncharacterized protein</fullName>
    </submittedName>
</protein>
<reference evidence="1 2" key="1">
    <citation type="submission" date="2018-06" db="EMBL/GenBank/DDBJ databases">
        <title>Genome Sequence of the Brown Rot Fungal Pathogen Monilinia fructigena.</title>
        <authorList>
            <person name="Landi L."/>
            <person name="De Miccolis Angelini R.M."/>
            <person name="Pollastro S."/>
            <person name="Abate D."/>
            <person name="Faretra F."/>
            <person name="Romanazzi G."/>
        </authorList>
    </citation>
    <scope>NUCLEOTIDE SEQUENCE [LARGE SCALE GENOMIC DNA]</scope>
    <source>
        <strain evidence="1 2">Mfrg269</strain>
    </source>
</reference>
<dbReference type="OrthoDB" id="2014201at2759"/>
<organism evidence="1 2">
    <name type="scientific">Monilinia fructigena</name>
    <dbReference type="NCBI Taxonomy" id="38457"/>
    <lineage>
        <taxon>Eukaryota</taxon>
        <taxon>Fungi</taxon>
        <taxon>Dikarya</taxon>
        <taxon>Ascomycota</taxon>
        <taxon>Pezizomycotina</taxon>
        <taxon>Leotiomycetes</taxon>
        <taxon>Helotiales</taxon>
        <taxon>Sclerotiniaceae</taxon>
        <taxon>Monilinia</taxon>
    </lineage>
</organism>
<evidence type="ECO:0000313" key="2">
    <source>
        <dbReference type="Proteomes" id="UP000249056"/>
    </source>
</evidence>
<proteinExistence type="predicted"/>
<accession>A0A395IHR0</accession>
<comment type="caution">
    <text evidence="1">The sequence shown here is derived from an EMBL/GenBank/DDBJ whole genome shotgun (WGS) entry which is preliminary data.</text>
</comment>
<sequence>MWSQTDFDRILFLDADAFPLENIDAMFDVAAPKPCNALRQEADDFFPDGSPSCHGEEFLFAGVPQNSDGPLEVNVGAMVFTPKSLLSGEGKIPQVGTT</sequence>